<reference evidence="2 3" key="1">
    <citation type="submission" date="2020-10" db="EMBL/GenBank/DDBJ databases">
        <title>Ca. Dormibacterota MAGs.</title>
        <authorList>
            <person name="Montgomery K."/>
        </authorList>
    </citation>
    <scope>NUCLEOTIDE SEQUENCE [LARGE SCALE GENOMIC DNA]</scope>
    <source>
        <strain evidence="2">SC8812_S17_18</strain>
    </source>
</reference>
<name>A0A934N2R5_9BACT</name>
<comment type="caution">
    <text evidence="2">The sequence shown here is derived from an EMBL/GenBank/DDBJ whole genome shotgun (WGS) entry which is preliminary data.</text>
</comment>
<dbReference type="AlphaFoldDB" id="A0A934N2R5"/>
<accession>A0A934N2R5</accession>
<protein>
    <submittedName>
        <fullName evidence="2">Uncharacterized protein</fullName>
    </submittedName>
</protein>
<dbReference type="EMBL" id="JAEKNS010000041">
    <property type="protein sequence ID" value="MBJ7593931.1"/>
    <property type="molecule type" value="Genomic_DNA"/>
</dbReference>
<evidence type="ECO:0000256" key="1">
    <source>
        <dbReference type="SAM" id="Phobius"/>
    </source>
</evidence>
<keyword evidence="1" id="KW-1133">Transmembrane helix</keyword>
<dbReference type="RefSeq" id="WP_337309700.1">
    <property type="nucleotide sequence ID" value="NZ_JAEKNS010000041.1"/>
</dbReference>
<evidence type="ECO:0000313" key="3">
    <source>
        <dbReference type="Proteomes" id="UP000606991"/>
    </source>
</evidence>
<gene>
    <name evidence="2" type="ORF">JF886_03565</name>
</gene>
<dbReference type="Proteomes" id="UP000606991">
    <property type="component" value="Unassembled WGS sequence"/>
</dbReference>
<evidence type="ECO:0000313" key="2">
    <source>
        <dbReference type="EMBL" id="MBJ7593931.1"/>
    </source>
</evidence>
<proteinExistence type="predicted"/>
<organism evidence="2 3">
    <name type="scientific">Candidatus Aeolococcus gillhamiae</name>
    <dbReference type="NCBI Taxonomy" id="3127015"/>
    <lineage>
        <taxon>Bacteria</taxon>
        <taxon>Bacillati</taxon>
        <taxon>Candidatus Dormiibacterota</taxon>
        <taxon>Candidatus Dormibacteria</taxon>
        <taxon>Candidatus Aeolococcales</taxon>
        <taxon>Candidatus Aeolococcaceae</taxon>
        <taxon>Candidatus Aeolococcus</taxon>
    </lineage>
</organism>
<sequence length="53" mass="5583">MRPRTAATARAVNPSSNVDLWAVLTTAVLSLALLLVPFIPACTTSRARSRSTG</sequence>
<keyword evidence="1" id="KW-0472">Membrane</keyword>
<keyword evidence="1" id="KW-0812">Transmembrane</keyword>
<feature type="transmembrane region" description="Helical" evidence="1">
    <location>
        <begin position="20"/>
        <end position="41"/>
    </location>
</feature>